<evidence type="ECO:0000313" key="3">
    <source>
        <dbReference type="Proteomes" id="UP000441336"/>
    </source>
</evidence>
<feature type="transmembrane region" description="Helical" evidence="1">
    <location>
        <begin position="98"/>
        <end position="127"/>
    </location>
</feature>
<protein>
    <submittedName>
        <fullName evidence="2">DUF1275 domain-containing protein</fullName>
    </submittedName>
</protein>
<gene>
    <name evidence="2" type="ORF">GO988_11835</name>
</gene>
<reference evidence="2 3" key="1">
    <citation type="submission" date="2019-12" db="EMBL/GenBank/DDBJ databases">
        <title>Hymenobacter sp. HMF4947 Genome sequencing and assembly.</title>
        <authorList>
            <person name="Kang H."/>
            <person name="Cha I."/>
            <person name="Kim H."/>
            <person name="Joh K."/>
        </authorList>
    </citation>
    <scope>NUCLEOTIDE SEQUENCE [LARGE SCALE GENOMIC DNA]</scope>
    <source>
        <strain evidence="2 3">HMF4947</strain>
    </source>
</reference>
<dbReference type="AlphaFoldDB" id="A0A7K1TF30"/>
<dbReference type="Pfam" id="PF06912">
    <property type="entry name" value="DUF1275"/>
    <property type="match status" value="1"/>
</dbReference>
<evidence type="ECO:0000313" key="2">
    <source>
        <dbReference type="EMBL" id="MVN77017.1"/>
    </source>
</evidence>
<sequence length="217" mass="22244">MFVADSTTDYPAPTPPTVGLSLGVVTLAGLVDAVSYLEYNRVYVSIMSGNTTALGVAVANGQHAQAGRLGLVVGLFVGGVVLGTGLHRVARRQPASVVLGVVAALLLLAYAWPALAIECLALGMGIINASVHQLGGVNVSLTYVTGALVKAGTGLADLLSGRPASRDWAWQALGWVCFLAGSFGGALIWAYWGLETLVAASGCCLLLALWARRVPVA</sequence>
<proteinExistence type="predicted"/>
<keyword evidence="1" id="KW-0472">Membrane</keyword>
<name>A0A7K1TF30_9BACT</name>
<accession>A0A7K1TF30</accession>
<dbReference type="PANTHER" id="PTHR37314">
    <property type="entry name" value="SLR0142 PROTEIN"/>
    <property type="match status" value="1"/>
</dbReference>
<dbReference type="EMBL" id="WQKZ01000003">
    <property type="protein sequence ID" value="MVN77017.1"/>
    <property type="molecule type" value="Genomic_DNA"/>
</dbReference>
<feature type="transmembrane region" description="Helical" evidence="1">
    <location>
        <begin position="20"/>
        <end position="37"/>
    </location>
</feature>
<comment type="caution">
    <text evidence="2">The sequence shown here is derived from an EMBL/GenBank/DDBJ whole genome shotgun (WGS) entry which is preliminary data.</text>
</comment>
<dbReference type="InterPro" id="IPR010699">
    <property type="entry name" value="DUF1275"/>
</dbReference>
<organism evidence="2 3">
    <name type="scientific">Hymenobacter ginkgonis</name>
    <dbReference type="NCBI Taxonomy" id="2682976"/>
    <lineage>
        <taxon>Bacteria</taxon>
        <taxon>Pseudomonadati</taxon>
        <taxon>Bacteroidota</taxon>
        <taxon>Cytophagia</taxon>
        <taxon>Cytophagales</taxon>
        <taxon>Hymenobacteraceae</taxon>
        <taxon>Hymenobacter</taxon>
    </lineage>
</organism>
<evidence type="ECO:0000256" key="1">
    <source>
        <dbReference type="SAM" id="Phobius"/>
    </source>
</evidence>
<dbReference type="PANTHER" id="PTHR37314:SF4">
    <property type="entry name" value="UPF0700 TRANSMEMBRANE PROTEIN YOAK"/>
    <property type="match status" value="1"/>
</dbReference>
<feature type="transmembrane region" description="Helical" evidence="1">
    <location>
        <begin position="66"/>
        <end position="86"/>
    </location>
</feature>
<keyword evidence="3" id="KW-1185">Reference proteome</keyword>
<keyword evidence="1" id="KW-1133">Transmembrane helix</keyword>
<keyword evidence="1" id="KW-0812">Transmembrane</keyword>
<feature type="transmembrane region" description="Helical" evidence="1">
    <location>
        <begin position="42"/>
        <end position="60"/>
    </location>
</feature>
<feature type="transmembrane region" description="Helical" evidence="1">
    <location>
        <begin position="197"/>
        <end position="214"/>
    </location>
</feature>
<dbReference type="Proteomes" id="UP000441336">
    <property type="component" value="Unassembled WGS sequence"/>
</dbReference>